<dbReference type="SUPFAM" id="SSF47323">
    <property type="entry name" value="Anticodon-binding domain of a subclass of class I aminoacyl-tRNA synthetases"/>
    <property type="match status" value="1"/>
</dbReference>
<dbReference type="CDD" id="cd00814">
    <property type="entry name" value="MetRS_core"/>
    <property type="match status" value="1"/>
</dbReference>
<evidence type="ECO:0000256" key="3">
    <source>
        <dbReference type="ARBA" id="ARBA00022741"/>
    </source>
</evidence>
<dbReference type="Gene3D" id="3.40.50.620">
    <property type="entry name" value="HUPs"/>
    <property type="match status" value="1"/>
</dbReference>
<name>A0A381XUN1_9ZZZZ</name>
<gene>
    <name evidence="8" type="ORF">METZ01_LOCUS120771</name>
</gene>
<proteinExistence type="predicted"/>
<evidence type="ECO:0000259" key="7">
    <source>
        <dbReference type="Pfam" id="PF09334"/>
    </source>
</evidence>
<dbReference type="PRINTS" id="PR01041">
    <property type="entry name" value="TRNASYNTHMET"/>
</dbReference>
<dbReference type="SUPFAM" id="SSF52374">
    <property type="entry name" value="Nucleotidylyl transferase"/>
    <property type="match status" value="1"/>
</dbReference>
<dbReference type="PANTHER" id="PTHR43326">
    <property type="entry name" value="METHIONYL-TRNA SYNTHETASE"/>
    <property type="match status" value="1"/>
</dbReference>
<dbReference type="InterPro" id="IPR023457">
    <property type="entry name" value="Met-tRNA_synth_2"/>
</dbReference>
<dbReference type="InterPro" id="IPR014729">
    <property type="entry name" value="Rossmann-like_a/b/a_fold"/>
</dbReference>
<dbReference type="Pfam" id="PF09334">
    <property type="entry name" value="tRNA-synt_1g"/>
    <property type="match status" value="2"/>
</dbReference>
<keyword evidence="3" id="KW-0547">Nucleotide-binding</keyword>
<keyword evidence="2" id="KW-0436">Ligase</keyword>
<keyword evidence="6" id="KW-0030">Aminoacyl-tRNA synthetase</keyword>
<dbReference type="AlphaFoldDB" id="A0A381XUN1"/>
<keyword evidence="4" id="KW-0067">ATP-binding</keyword>
<feature type="domain" description="Methionyl/Leucyl tRNA synthetase" evidence="7">
    <location>
        <begin position="151"/>
        <end position="373"/>
    </location>
</feature>
<evidence type="ECO:0000256" key="6">
    <source>
        <dbReference type="ARBA" id="ARBA00023146"/>
    </source>
</evidence>
<dbReference type="InterPro" id="IPR033911">
    <property type="entry name" value="MetRS_core"/>
</dbReference>
<feature type="non-terminal residue" evidence="8">
    <location>
        <position position="425"/>
    </location>
</feature>
<dbReference type="GO" id="GO:0006431">
    <property type="term" value="P:methionyl-tRNA aminoacylation"/>
    <property type="evidence" value="ECO:0007669"/>
    <property type="project" value="InterPro"/>
</dbReference>
<dbReference type="FunFam" id="2.170.220.10:FF:000003">
    <property type="entry name" value="Methionine--tRNA ligase"/>
    <property type="match status" value="1"/>
</dbReference>
<dbReference type="Gene3D" id="2.170.220.10">
    <property type="match status" value="1"/>
</dbReference>
<accession>A0A381XUN1</accession>
<dbReference type="GO" id="GO:0005524">
    <property type="term" value="F:ATP binding"/>
    <property type="evidence" value="ECO:0007669"/>
    <property type="project" value="UniProtKB-KW"/>
</dbReference>
<evidence type="ECO:0000313" key="8">
    <source>
        <dbReference type="EMBL" id="SVA67917.1"/>
    </source>
</evidence>
<evidence type="ECO:0000256" key="2">
    <source>
        <dbReference type="ARBA" id="ARBA00022598"/>
    </source>
</evidence>
<dbReference type="EC" id="6.1.1.10" evidence="1"/>
<dbReference type="PANTHER" id="PTHR43326:SF1">
    <property type="entry name" value="METHIONINE--TRNA LIGASE, MITOCHONDRIAL"/>
    <property type="match status" value="1"/>
</dbReference>
<protein>
    <recommendedName>
        <fullName evidence="1">methionine--tRNA ligase</fullName>
        <ecNumber evidence="1">6.1.1.10</ecNumber>
    </recommendedName>
</protein>
<feature type="domain" description="Methionyl/Leucyl tRNA synthetase" evidence="7">
    <location>
        <begin position="6"/>
        <end position="137"/>
    </location>
</feature>
<dbReference type="GO" id="GO:0004825">
    <property type="term" value="F:methionine-tRNA ligase activity"/>
    <property type="evidence" value="ECO:0007669"/>
    <property type="project" value="UniProtKB-EC"/>
</dbReference>
<dbReference type="InterPro" id="IPR015413">
    <property type="entry name" value="Methionyl/Leucyl_tRNA_Synth"/>
</dbReference>
<organism evidence="8">
    <name type="scientific">marine metagenome</name>
    <dbReference type="NCBI Taxonomy" id="408172"/>
    <lineage>
        <taxon>unclassified sequences</taxon>
        <taxon>metagenomes</taxon>
        <taxon>ecological metagenomes</taxon>
    </lineage>
</organism>
<evidence type="ECO:0000256" key="5">
    <source>
        <dbReference type="ARBA" id="ARBA00022917"/>
    </source>
</evidence>
<dbReference type="NCBIfam" id="TIGR00398">
    <property type="entry name" value="metG"/>
    <property type="match status" value="1"/>
</dbReference>
<keyword evidence="5" id="KW-0648">Protein biosynthesis</keyword>
<dbReference type="InterPro" id="IPR014758">
    <property type="entry name" value="Met-tRNA_synth"/>
</dbReference>
<reference evidence="8" key="1">
    <citation type="submission" date="2018-05" db="EMBL/GenBank/DDBJ databases">
        <authorList>
            <person name="Lanie J.A."/>
            <person name="Ng W.-L."/>
            <person name="Kazmierczak K.M."/>
            <person name="Andrzejewski T.M."/>
            <person name="Davidsen T.M."/>
            <person name="Wayne K.J."/>
            <person name="Tettelin H."/>
            <person name="Glass J.I."/>
            <person name="Rusch D."/>
            <person name="Podicherti R."/>
            <person name="Tsui H.-C.T."/>
            <person name="Winkler M.E."/>
        </authorList>
    </citation>
    <scope>NUCLEOTIDE SEQUENCE</scope>
</reference>
<dbReference type="InterPro" id="IPR009080">
    <property type="entry name" value="tRNAsynth_Ia_anticodon-bd"/>
</dbReference>
<evidence type="ECO:0000256" key="1">
    <source>
        <dbReference type="ARBA" id="ARBA00012838"/>
    </source>
</evidence>
<evidence type="ECO:0000256" key="4">
    <source>
        <dbReference type="ARBA" id="ARBA00022840"/>
    </source>
</evidence>
<dbReference type="EMBL" id="UINC01016287">
    <property type="protein sequence ID" value="SVA67917.1"/>
    <property type="molecule type" value="Genomic_DNA"/>
</dbReference>
<sequence length="425" mass="48560">MSKRFYLTTAIDYVNGEPHLGHAYEKIITDIIARTHRSLGQEVFYLTGLDEHGQKVQTAAKVDGKDPQAYCDDFAVVWETFAGRLNLTNADFVRTSSQRHKVFVSAALQKLYDTGHFYQAEYRGFYSAQQESFLTEKDRREDGTFDPIYGEVAELVEHNYYFKLGEHQQWLIDHIEANPDFVQPETRRNEVLGFLKNNTLEDLCITRPKERLEWGIPLPFDEEYVTYVWFDALSNYASIPASLGDEAAAGPIGLETKPDAPTLWPADIHVIGKDILKFHAVYWPIMLKAMELPLPKQVLVHGWWQKDGQKMSKTTGNVVDPVSVIDEWGVDAFRYYVVRELDIGPDGNWTDESFQARYSAELANGLGNLVNRSLSMLNRYRSGTLETTSDELSVDAEKWITKAQKNYESHQIQAALVSVWGLVDR</sequence>
<dbReference type="Gene3D" id="1.10.730.10">
    <property type="entry name" value="Isoleucyl-tRNA Synthetase, Domain 1"/>
    <property type="match status" value="1"/>
</dbReference>